<proteinExistence type="predicted"/>
<evidence type="ECO:0008006" key="4">
    <source>
        <dbReference type="Google" id="ProtNLM"/>
    </source>
</evidence>
<keyword evidence="3" id="KW-1185">Reference proteome</keyword>
<keyword evidence="1" id="KW-0472">Membrane</keyword>
<name>A0ABU0E1T8_9FIRM</name>
<accession>A0ABU0E1T8</accession>
<dbReference type="RefSeq" id="WP_307406777.1">
    <property type="nucleotide sequence ID" value="NZ_JAUSUR010000002.1"/>
</dbReference>
<keyword evidence="1" id="KW-1133">Transmembrane helix</keyword>
<dbReference type="Proteomes" id="UP001230220">
    <property type="component" value="Unassembled WGS sequence"/>
</dbReference>
<feature type="transmembrane region" description="Helical" evidence="1">
    <location>
        <begin position="85"/>
        <end position="110"/>
    </location>
</feature>
<evidence type="ECO:0000256" key="1">
    <source>
        <dbReference type="SAM" id="Phobius"/>
    </source>
</evidence>
<sequence>MAKEQIIKIAKILNIALIVIMLGMTILNVVVSSMWMEDGKVVDSNVVNNFFIVYVVVLALLSIIFLGSVYTYFKGKKFDVKGIIPLLFSAGLTLVAMTSGINSGILTWILSGFSIYKLRQMSQTPEVQ</sequence>
<evidence type="ECO:0000313" key="3">
    <source>
        <dbReference type="Proteomes" id="UP001230220"/>
    </source>
</evidence>
<comment type="caution">
    <text evidence="2">The sequence shown here is derived from an EMBL/GenBank/DDBJ whole genome shotgun (WGS) entry which is preliminary data.</text>
</comment>
<keyword evidence="1" id="KW-0812">Transmembrane</keyword>
<gene>
    <name evidence="2" type="ORF">J2S15_001428</name>
</gene>
<reference evidence="2 3" key="1">
    <citation type="submission" date="2023-07" db="EMBL/GenBank/DDBJ databases">
        <title>Genomic Encyclopedia of Type Strains, Phase IV (KMG-IV): sequencing the most valuable type-strain genomes for metagenomic binning, comparative biology and taxonomic classification.</title>
        <authorList>
            <person name="Goeker M."/>
        </authorList>
    </citation>
    <scope>NUCLEOTIDE SEQUENCE [LARGE SCALE GENOMIC DNA]</scope>
    <source>
        <strain evidence="2 3">DSM 16784</strain>
    </source>
</reference>
<dbReference type="EMBL" id="JAUSUR010000002">
    <property type="protein sequence ID" value="MDQ0360683.1"/>
    <property type="molecule type" value="Genomic_DNA"/>
</dbReference>
<feature type="transmembrane region" description="Helical" evidence="1">
    <location>
        <begin position="51"/>
        <end position="73"/>
    </location>
</feature>
<protein>
    <recommendedName>
        <fullName evidence="4">DUF4064 domain-containing protein</fullName>
    </recommendedName>
</protein>
<evidence type="ECO:0000313" key="2">
    <source>
        <dbReference type="EMBL" id="MDQ0360683.1"/>
    </source>
</evidence>
<organism evidence="2 3">
    <name type="scientific">Breznakia pachnodae</name>
    <dbReference type="NCBI Taxonomy" id="265178"/>
    <lineage>
        <taxon>Bacteria</taxon>
        <taxon>Bacillati</taxon>
        <taxon>Bacillota</taxon>
        <taxon>Erysipelotrichia</taxon>
        <taxon>Erysipelotrichales</taxon>
        <taxon>Erysipelotrichaceae</taxon>
        <taxon>Breznakia</taxon>
    </lineage>
</organism>
<feature type="transmembrane region" description="Helical" evidence="1">
    <location>
        <begin position="12"/>
        <end position="31"/>
    </location>
</feature>